<dbReference type="Gene3D" id="3.40.50.720">
    <property type="entry name" value="NAD(P)-binding Rossmann-like Domain"/>
    <property type="match status" value="1"/>
</dbReference>
<protein>
    <submittedName>
        <fullName evidence="2">NAD(P)H-binding protein</fullName>
    </submittedName>
</protein>
<sequence>MTVSPSDLNAIHTPRIAMSGATGRVGAHLINDLINDPVSLLALTRNPAKTQFPSGVDVASIDFDQTATLRQALEGVDTLFLAHGTSDRQVDNEIALIDAAVLAGVTHIVKLSAMGPATPLNPFAWHMRIEAHLATQPVASTVLRPSAFADVLKRAGAQVANGTWGGSAGNGTVNFIDTRDVAKAARVALLEEVSTRSQRAYHLTGLRAWTMQDIAQELTHLLQRPVVYHQRSAAEQRAMLLSDGASALMADLLTGMDLMYHESALSEITLTVEQMTGKSPRDLSDWLIENISLFR</sequence>
<accession>A0ABR9ADJ8</accession>
<dbReference type="PANTHER" id="PTHR43162">
    <property type="match status" value="1"/>
</dbReference>
<dbReference type="PANTHER" id="PTHR43162:SF1">
    <property type="entry name" value="PRESTALK A DIFFERENTIATION PROTEIN A"/>
    <property type="match status" value="1"/>
</dbReference>
<dbReference type="Gene3D" id="3.90.25.10">
    <property type="entry name" value="UDP-galactose 4-epimerase, domain 1"/>
    <property type="match status" value="1"/>
</dbReference>
<keyword evidence="3" id="KW-1185">Reference proteome</keyword>
<dbReference type="InterPro" id="IPR051604">
    <property type="entry name" value="Ergot_Alk_Oxidoreductase"/>
</dbReference>
<dbReference type="InterPro" id="IPR016040">
    <property type="entry name" value="NAD(P)-bd_dom"/>
</dbReference>
<evidence type="ECO:0000313" key="3">
    <source>
        <dbReference type="Proteomes" id="UP000625247"/>
    </source>
</evidence>
<organism evidence="2 3">
    <name type="scientific">Pseudomonas lutea</name>
    <dbReference type="NCBI Taxonomy" id="243924"/>
    <lineage>
        <taxon>Bacteria</taxon>
        <taxon>Pseudomonadati</taxon>
        <taxon>Pseudomonadota</taxon>
        <taxon>Gammaproteobacteria</taxon>
        <taxon>Pseudomonadales</taxon>
        <taxon>Pseudomonadaceae</taxon>
        <taxon>Pseudomonas</taxon>
    </lineage>
</organism>
<reference evidence="2 3" key="1">
    <citation type="journal article" date="2020" name="FEMS Microbiol. Ecol.">
        <title>Temporal dynamics of bacterial communities during seed development and maturation.</title>
        <authorList>
            <person name="Chesneau G."/>
            <person name="Torres-Cortes G."/>
            <person name="Briand M."/>
            <person name="Darrasse A."/>
            <person name="Preveaux A."/>
            <person name="Marais C."/>
            <person name="Jacques M.A."/>
            <person name="Shade A."/>
            <person name="Barret M."/>
        </authorList>
    </citation>
    <scope>NUCLEOTIDE SEQUENCE [LARGE SCALE GENOMIC DNA]</scope>
    <source>
        <strain evidence="2 3">CFBP13723</strain>
    </source>
</reference>
<dbReference type="Pfam" id="PF13460">
    <property type="entry name" value="NAD_binding_10"/>
    <property type="match status" value="1"/>
</dbReference>
<dbReference type="InterPro" id="IPR036291">
    <property type="entry name" value="NAD(P)-bd_dom_sf"/>
</dbReference>
<comment type="caution">
    <text evidence="2">The sequence shown here is derived from an EMBL/GenBank/DDBJ whole genome shotgun (WGS) entry which is preliminary data.</text>
</comment>
<dbReference type="EMBL" id="JACYNP010000011">
    <property type="protein sequence ID" value="MBD8123650.1"/>
    <property type="molecule type" value="Genomic_DNA"/>
</dbReference>
<dbReference type="Proteomes" id="UP000625247">
    <property type="component" value="Unassembled WGS sequence"/>
</dbReference>
<evidence type="ECO:0000313" key="2">
    <source>
        <dbReference type="EMBL" id="MBD8123650.1"/>
    </source>
</evidence>
<feature type="domain" description="NAD(P)-binding" evidence="1">
    <location>
        <begin position="20"/>
        <end position="184"/>
    </location>
</feature>
<proteinExistence type="predicted"/>
<evidence type="ECO:0000259" key="1">
    <source>
        <dbReference type="Pfam" id="PF13460"/>
    </source>
</evidence>
<gene>
    <name evidence="2" type="ORF">IFT62_20810</name>
</gene>
<dbReference type="RefSeq" id="WP_191945528.1">
    <property type="nucleotide sequence ID" value="NZ_JACYNP010000011.1"/>
</dbReference>
<dbReference type="SUPFAM" id="SSF51735">
    <property type="entry name" value="NAD(P)-binding Rossmann-fold domains"/>
    <property type="match status" value="1"/>
</dbReference>
<name>A0ABR9ADJ8_9PSED</name>